<feature type="transmembrane region" description="Helical" evidence="1">
    <location>
        <begin position="25"/>
        <end position="47"/>
    </location>
</feature>
<evidence type="ECO:0008006" key="4">
    <source>
        <dbReference type="Google" id="ProtNLM"/>
    </source>
</evidence>
<evidence type="ECO:0000256" key="1">
    <source>
        <dbReference type="SAM" id="Phobius"/>
    </source>
</evidence>
<reference evidence="2 3" key="1">
    <citation type="submission" date="2019-07" db="EMBL/GenBank/DDBJ databases">
        <title>Novel species isolated from glacier.</title>
        <authorList>
            <person name="Liu Q."/>
            <person name="Xin Y.-H."/>
        </authorList>
    </citation>
    <scope>NUCLEOTIDE SEQUENCE [LARGE SCALE GENOMIC DNA]</scope>
    <source>
        <strain evidence="2 3">LB1R16</strain>
    </source>
</reference>
<keyword evidence="1" id="KW-0472">Membrane</keyword>
<protein>
    <recommendedName>
        <fullName evidence="4">DUF2214 domain-containing protein</fullName>
    </recommendedName>
</protein>
<sequence length="153" mass="15887">MEAVALDWAREVATTGLARWASGSAYPWINVAHVLGLVLFLGSIAVVDLRVAGAWPRLPAGELTRALTPFAVAGFGVMLVSGALLFAADAPATVASAAFRWKLAAIGLALLNAAAFRSWFADGANKRAAGLMAVASLCLWVTVATLGRMIAYT</sequence>
<keyword evidence="1" id="KW-0812">Transmembrane</keyword>
<gene>
    <name evidence="2" type="ORF">FMM06_02285</name>
</gene>
<keyword evidence="1" id="KW-1133">Transmembrane helix</keyword>
<keyword evidence="3" id="KW-1185">Reference proteome</keyword>
<name>A0A552UFQ9_9SPHN</name>
<dbReference type="RefSeq" id="WP_143554602.1">
    <property type="nucleotide sequence ID" value="NZ_VJWA01000001.1"/>
</dbReference>
<organism evidence="2 3">
    <name type="scientific">Glacieibacterium frigidum</name>
    <dbReference type="NCBI Taxonomy" id="2593303"/>
    <lineage>
        <taxon>Bacteria</taxon>
        <taxon>Pseudomonadati</taxon>
        <taxon>Pseudomonadota</taxon>
        <taxon>Alphaproteobacteria</taxon>
        <taxon>Sphingomonadales</taxon>
        <taxon>Sphingosinicellaceae</taxon>
        <taxon>Glacieibacterium</taxon>
    </lineage>
</organism>
<dbReference type="Proteomes" id="UP000317894">
    <property type="component" value="Unassembled WGS sequence"/>
</dbReference>
<evidence type="ECO:0000313" key="2">
    <source>
        <dbReference type="EMBL" id="TRW17058.1"/>
    </source>
</evidence>
<dbReference type="AlphaFoldDB" id="A0A552UFQ9"/>
<feature type="transmembrane region" description="Helical" evidence="1">
    <location>
        <begin position="128"/>
        <end position="151"/>
    </location>
</feature>
<evidence type="ECO:0000313" key="3">
    <source>
        <dbReference type="Proteomes" id="UP000317894"/>
    </source>
</evidence>
<dbReference type="OrthoDB" id="7450496at2"/>
<proteinExistence type="predicted"/>
<accession>A0A552UFQ9</accession>
<comment type="caution">
    <text evidence="2">The sequence shown here is derived from an EMBL/GenBank/DDBJ whole genome shotgun (WGS) entry which is preliminary data.</text>
</comment>
<dbReference type="EMBL" id="VJWA01000001">
    <property type="protein sequence ID" value="TRW17058.1"/>
    <property type="molecule type" value="Genomic_DNA"/>
</dbReference>
<feature type="transmembrane region" description="Helical" evidence="1">
    <location>
        <begin position="67"/>
        <end position="87"/>
    </location>
</feature>
<feature type="transmembrane region" description="Helical" evidence="1">
    <location>
        <begin position="99"/>
        <end position="116"/>
    </location>
</feature>